<proteinExistence type="predicted"/>
<gene>
    <name evidence="1" type="ORF">IHQ68_17625</name>
</gene>
<keyword evidence="2" id="KW-1185">Reference proteome</keyword>
<evidence type="ECO:0000313" key="2">
    <source>
        <dbReference type="Proteomes" id="UP001181622"/>
    </source>
</evidence>
<comment type="caution">
    <text evidence="1">The sequence shown here is derived from an EMBL/GenBank/DDBJ whole genome shotgun (WGS) entry which is preliminary data.</text>
</comment>
<evidence type="ECO:0000313" key="1">
    <source>
        <dbReference type="EMBL" id="MDR4308442.1"/>
    </source>
</evidence>
<dbReference type="RefSeq" id="WP_309394205.1">
    <property type="nucleotide sequence ID" value="NZ_JADBEO010000051.1"/>
</dbReference>
<dbReference type="EMBL" id="JADBEO010000051">
    <property type="protein sequence ID" value="MDR4308442.1"/>
    <property type="molecule type" value="Genomic_DNA"/>
</dbReference>
<sequence length="82" mass="9206">MKNGVAYFGHKLDPRRDDVVYLCLDRCVRLDGARDMLISFDLKSPGEIDEAVSELRKQLETAGKLAKAALKERSGRRKGKQA</sequence>
<reference evidence="1" key="1">
    <citation type="submission" date="2020-10" db="EMBL/GenBank/DDBJ databases">
        <authorList>
            <person name="Abbas A."/>
            <person name="Razzaq R."/>
            <person name="Waqas M."/>
            <person name="Abbas N."/>
            <person name="Nielsen T.K."/>
            <person name="Hansen L.H."/>
            <person name="Hussain S."/>
            <person name="Shahid M."/>
        </authorList>
    </citation>
    <scope>NUCLEOTIDE SEQUENCE</scope>
    <source>
        <strain evidence="1">S14</strain>
    </source>
</reference>
<organism evidence="1 2">
    <name type="scientific">Chelatococcus sambhunathii</name>
    <dbReference type="NCBI Taxonomy" id="363953"/>
    <lineage>
        <taxon>Bacteria</taxon>
        <taxon>Pseudomonadati</taxon>
        <taxon>Pseudomonadota</taxon>
        <taxon>Alphaproteobacteria</taxon>
        <taxon>Hyphomicrobiales</taxon>
        <taxon>Chelatococcaceae</taxon>
        <taxon>Chelatococcus</taxon>
    </lineage>
</organism>
<protein>
    <submittedName>
        <fullName evidence="1">Uncharacterized protein</fullName>
    </submittedName>
</protein>
<name>A0ABU1DJZ0_9HYPH</name>
<accession>A0ABU1DJZ0</accession>
<dbReference type="Proteomes" id="UP001181622">
    <property type="component" value="Unassembled WGS sequence"/>
</dbReference>